<dbReference type="GeneID" id="25263573"/>
<dbReference type="GO" id="GO:0006508">
    <property type="term" value="P:proteolysis"/>
    <property type="evidence" value="ECO:0007669"/>
    <property type="project" value="InterPro"/>
</dbReference>
<evidence type="ECO:0000256" key="6">
    <source>
        <dbReference type="SAM" id="SignalP"/>
    </source>
</evidence>
<dbReference type="PIRSF" id="PIRSF019663">
    <property type="entry name" value="Legumain"/>
    <property type="match status" value="1"/>
</dbReference>
<dbReference type="Proteomes" id="UP000027361">
    <property type="component" value="Unassembled WGS sequence"/>
</dbReference>
<dbReference type="FunFam" id="3.40.50.1460:FF:000016">
    <property type="entry name" value="GPI-anchor transamidase, putative"/>
    <property type="match status" value="1"/>
</dbReference>
<dbReference type="EMBL" id="JMSN01000004">
    <property type="protein sequence ID" value="KDN53087.1"/>
    <property type="molecule type" value="Genomic_DNA"/>
</dbReference>
<dbReference type="GO" id="GO:0003923">
    <property type="term" value="F:GPI-anchor transamidase activity"/>
    <property type="evidence" value="ECO:0007669"/>
    <property type="project" value="InterPro"/>
</dbReference>
<evidence type="ECO:0000256" key="1">
    <source>
        <dbReference type="ARBA" id="ARBA00004687"/>
    </source>
</evidence>
<dbReference type="GO" id="GO:0006506">
    <property type="term" value="P:GPI anchor biosynthetic process"/>
    <property type="evidence" value="ECO:0007669"/>
    <property type="project" value="UniProtKB-UniPathway"/>
</dbReference>
<evidence type="ECO:0000256" key="4">
    <source>
        <dbReference type="ARBA" id="ARBA00022729"/>
    </source>
</evidence>
<dbReference type="PANTHER" id="PTHR48067">
    <property type="entry name" value="GPI-ANCHOR TRANSAMIDASE"/>
    <property type="match status" value="1"/>
</dbReference>
<dbReference type="OrthoDB" id="192611at2759"/>
<dbReference type="GO" id="GO:0042765">
    <property type="term" value="C:GPI-anchor transamidase complex"/>
    <property type="evidence" value="ECO:0007669"/>
    <property type="project" value="InterPro"/>
</dbReference>
<dbReference type="HOGENOM" id="CLU_044656_1_0_1"/>
<keyword evidence="3" id="KW-0337">GPI-anchor biosynthesis</keyword>
<dbReference type="RefSeq" id="XP_013245926.1">
    <property type="nucleotide sequence ID" value="XM_013390472.1"/>
</dbReference>
<evidence type="ECO:0000313" key="8">
    <source>
        <dbReference type="Proteomes" id="UP000027361"/>
    </source>
</evidence>
<feature type="chain" id="PRO_5027535164" description="GPI8-GPI-anchor transamidase" evidence="6">
    <location>
        <begin position="23"/>
        <end position="328"/>
    </location>
</feature>
<comment type="pathway">
    <text evidence="1">Glycolipid biosynthesis; glycosylphosphatidylinositol-anchor biosynthesis.</text>
</comment>
<evidence type="ECO:0000313" key="7">
    <source>
        <dbReference type="EMBL" id="KDN53087.1"/>
    </source>
</evidence>
<gene>
    <name evidence="7" type="ORF">K437DRAFT_253412</name>
</gene>
<feature type="active site" description="Nucleophile" evidence="5">
    <location>
        <position position="221"/>
    </location>
</feature>
<comment type="similarity">
    <text evidence="2">Belongs to the peptidase C13 family.</text>
</comment>
<keyword evidence="8" id="KW-1185">Reference proteome</keyword>
<evidence type="ECO:0000256" key="3">
    <source>
        <dbReference type="ARBA" id="ARBA00022502"/>
    </source>
</evidence>
<reference evidence="7 8" key="1">
    <citation type="submission" date="2014-05" db="EMBL/GenBank/DDBJ databases">
        <title>Draft genome sequence of a rare smut relative, Tilletiaria anomala UBC 951.</title>
        <authorList>
            <consortium name="DOE Joint Genome Institute"/>
            <person name="Toome M."/>
            <person name="Kuo A."/>
            <person name="Henrissat B."/>
            <person name="Lipzen A."/>
            <person name="Tritt A."/>
            <person name="Yoshinaga Y."/>
            <person name="Zane M."/>
            <person name="Barry K."/>
            <person name="Grigoriev I.V."/>
            <person name="Spatafora J.W."/>
            <person name="Aimea M.C."/>
        </authorList>
    </citation>
    <scope>NUCLEOTIDE SEQUENCE [LARGE SCALE GENOMIC DNA]</scope>
    <source>
        <strain evidence="7 8">UBC 951</strain>
    </source>
</reference>
<accession>A0A066WGG7</accession>
<evidence type="ECO:0000256" key="5">
    <source>
        <dbReference type="PIRSR" id="PIRSR019663-1"/>
    </source>
</evidence>
<dbReference type="InParanoid" id="A0A066WGG7"/>
<feature type="active site" evidence="5">
    <location>
        <position position="179"/>
    </location>
</feature>
<dbReference type="OMA" id="VMESQFP"/>
<name>A0A066WGG7_TILAU</name>
<dbReference type="FunCoup" id="A0A066WGG7">
    <property type="interactions" value="298"/>
</dbReference>
<dbReference type="PIRSF" id="PIRSF500138">
    <property type="entry name" value="GPI8"/>
    <property type="match status" value="1"/>
</dbReference>
<comment type="caution">
    <text evidence="7">The sequence shown here is derived from an EMBL/GenBank/DDBJ whole genome shotgun (WGS) entry which is preliminary data.</text>
</comment>
<evidence type="ECO:0008006" key="9">
    <source>
        <dbReference type="Google" id="ProtNLM"/>
    </source>
</evidence>
<keyword evidence="4 6" id="KW-0732">Signal</keyword>
<dbReference type="PRINTS" id="PR00776">
    <property type="entry name" value="HEMOGLOBNASE"/>
</dbReference>
<dbReference type="AlphaFoldDB" id="A0A066WGG7"/>
<dbReference type="PANTHER" id="PTHR48067:SF1">
    <property type="entry name" value="GPI-ANCHOR TRANSAMIDASE"/>
    <property type="match status" value="1"/>
</dbReference>
<evidence type="ECO:0000256" key="2">
    <source>
        <dbReference type="ARBA" id="ARBA00009941"/>
    </source>
</evidence>
<dbReference type="Pfam" id="PF01650">
    <property type="entry name" value="Peptidase_C13"/>
    <property type="match status" value="1"/>
</dbReference>
<dbReference type="InterPro" id="IPR001096">
    <property type="entry name" value="Peptidase_C13"/>
</dbReference>
<proteinExistence type="inferred from homology"/>
<dbReference type="Gene3D" id="3.40.50.1460">
    <property type="match status" value="1"/>
</dbReference>
<sequence>MAAGPIWLIASCLLLVLLGMLALPLAVPSLFVSARDVEQVQQFFDAHSAAGGNAGGHTNNWAVLVCASKFWFNYRHMANTLGMYRTVRRLGIPDSNIILMLADDAACNSRNRSPGNVWAQSSKTIELYGDDVEVDYRGNDVSVEGLLRLLTGRVPPNTPRSKRLDSDSRSNIFLYMTGHGGDEFLKFRDHEEISAFDLADAIEQMWQKRRYNELFFMIDTCQANTMYSKIYSPNVLATGSSEKDENSYSHNTDFELGVALIDRFTNHVLEYMEHINKTSEATMQDLFNSYDPAHIHSNPGVRTDLFGREPSNVRITDFFGGVAQVELT</sequence>
<dbReference type="UniPathway" id="UPA00196"/>
<dbReference type="InterPro" id="IPR028361">
    <property type="entry name" value="GPI_transamidase"/>
</dbReference>
<feature type="signal peptide" evidence="6">
    <location>
        <begin position="1"/>
        <end position="22"/>
    </location>
</feature>
<dbReference type="GO" id="GO:0016255">
    <property type="term" value="P:attachment of GPI anchor to protein"/>
    <property type="evidence" value="ECO:0007669"/>
    <property type="project" value="InterPro"/>
</dbReference>
<organism evidence="7 8">
    <name type="scientific">Tilletiaria anomala (strain ATCC 24038 / CBS 436.72 / UBC 951)</name>
    <dbReference type="NCBI Taxonomy" id="1037660"/>
    <lineage>
        <taxon>Eukaryota</taxon>
        <taxon>Fungi</taxon>
        <taxon>Dikarya</taxon>
        <taxon>Basidiomycota</taxon>
        <taxon>Ustilaginomycotina</taxon>
        <taxon>Exobasidiomycetes</taxon>
        <taxon>Georgefischeriales</taxon>
        <taxon>Tilletiariaceae</taxon>
        <taxon>Tilletiaria</taxon>
    </lineage>
</organism>
<protein>
    <recommendedName>
        <fullName evidence="9">GPI8-GPI-anchor transamidase</fullName>
    </recommendedName>
</protein>
<dbReference type="STRING" id="1037660.A0A066WGG7"/>